<evidence type="ECO:0000259" key="10">
    <source>
        <dbReference type="SMART" id="SM00739"/>
    </source>
</evidence>
<gene>
    <name evidence="8" type="primary">rplX</name>
    <name evidence="11" type="ORF">C7378_2016</name>
</gene>
<name>A0A4R1L829_9BACT</name>
<keyword evidence="5 8" id="KW-0687">Ribonucleoprotein</keyword>
<dbReference type="FunFam" id="2.30.30.30:FF:000004">
    <property type="entry name" value="50S ribosomal protein L24"/>
    <property type="match status" value="1"/>
</dbReference>
<dbReference type="GO" id="GO:0006412">
    <property type="term" value="P:translation"/>
    <property type="evidence" value="ECO:0007669"/>
    <property type="project" value="UniProtKB-UniRule"/>
</dbReference>
<feature type="domain" description="KOW" evidence="10">
    <location>
        <begin position="5"/>
        <end position="32"/>
    </location>
</feature>
<dbReference type="GO" id="GO:0003735">
    <property type="term" value="F:structural constituent of ribosome"/>
    <property type="evidence" value="ECO:0007669"/>
    <property type="project" value="InterPro"/>
</dbReference>
<evidence type="ECO:0000256" key="1">
    <source>
        <dbReference type="ARBA" id="ARBA00010618"/>
    </source>
</evidence>
<accession>A0A4R1L829</accession>
<dbReference type="GO" id="GO:0019843">
    <property type="term" value="F:rRNA binding"/>
    <property type="evidence" value="ECO:0007669"/>
    <property type="project" value="UniProtKB-UniRule"/>
</dbReference>
<evidence type="ECO:0000313" key="12">
    <source>
        <dbReference type="Proteomes" id="UP000295210"/>
    </source>
</evidence>
<dbReference type="SMART" id="SM00739">
    <property type="entry name" value="KOW"/>
    <property type="match status" value="1"/>
</dbReference>
<comment type="function">
    <text evidence="8">One of two assembly initiator proteins, it binds directly to the 5'-end of the 23S rRNA, where it nucleates assembly of the 50S subunit.</text>
</comment>
<dbReference type="InterPro" id="IPR014722">
    <property type="entry name" value="Rib_uL2_dom2"/>
</dbReference>
<dbReference type="Pfam" id="PF00467">
    <property type="entry name" value="KOW"/>
    <property type="match status" value="1"/>
</dbReference>
<dbReference type="PANTHER" id="PTHR12903">
    <property type="entry name" value="MITOCHONDRIAL RIBOSOMAL PROTEIN L24"/>
    <property type="match status" value="1"/>
</dbReference>
<dbReference type="Proteomes" id="UP000295210">
    <property type="component" value="Unassembled WGS sequence"/>
</dbReference>
<comment type="caution">
    <text evidence="11">The sequence shown here is derived from an EMBL/GenBank/DDBJ whole genome shotgun (WGS) entry which is preliminary data.</text>
</comment>
<keyword evidence="12" id="KW-1185">Reference proteome</keyword>
<keyword evidence="2 8" id="KW-0699">rRNA-binding</keyword>
<keyword evidence="4 8" id="KW-0689">Ribosomal protein</keyword>
<evidence type="ECO:0000256" key="6">
    <source>
        <dbReference type="ARBA" id="ARBA00035206"/>
    </source>
</evidence>
<evidence type="ECO:0000256" key="8">
    <source>
        <dbReference type="HAMAP-Rule" id="MF_01326"/>
    </source>
</evidence>
<dbReference type="Gene3D" id="2.30.30.30">
    <property type="match status" value="1"/>
</dbReference>
<dbReference type="HAMAP" id="MF_01326_B">
    <property type="entry name" value="Ribosomal_uL24_B"/>
    <property type="match status" value="1"/>
</dbReference>
<dbReference type="InterPro" id="IPR041988">
    <property type="entry name" value="Ribosomal_uL24_KOW"/>
</dbReference>
<comment type="function">
    <text evidence="7 8">One of the proteins that surrounds the polypeptide exit tunnel on the outside of the subunit.</text>
</comment>
<dbReference type="InterPro" id="IPR057264">
    <property type="entry name" value="Ribosomal_uL24_C"/>
</dbReference>
<dbReference type="GO" id="GO:0005840">
    <property type="term" value="C:ribosome"/>
    <property type="evidence" value="ECO:0007669"/>
    <property type="project" value="UniProtKB-KW"/>
</dbReference>
<sequence>MPSLNIQRNDTVEVIAGGDKGKRGRVLRVIPDENRVLVEHVHVVKKNVRPNPQKNIKGGIAEQEAPVHISNVMLVCSSCGPTRVGHKFEGDTKVRVCKKCGQTLAAKKK</sequence>
<dbReference type="InterPro" id="IPR005825">
    <property type="entry name" value="Ribosomal_uL24_CS"/>
</dbReference>
<evidence type="ECO:0000256" key="3">
    <source>
        <dbReference type="ARBA" id="ARBA00022884"/>
    </source>
</evidence>
<dbReference type="InterPro" id="IPR008991">
    <property type="entry name" value="Translation_prot_SH3-like_sf"/>
</dbReference>
<evidence type="ECO:0000256" key="2">
    <source>
        <dbReference type="ARBA" id="ARBA00022730"/>
    </source>
</evidence>
<organism evidence="11 12">
    <name type="scientific">Acidipila rosea</name>
    <dbReference type="NCBI Taxonomy" id="768535"/>
    <lineage>
        <taxon>Bacteria</taxon>
        <taxon>Pseudomonadati</taxon>
        <taxon>Acidobacteriota</taxon>
        <taxon>Terriglobia</taxon>
        <taxon>Terriglobales</taxon>
        <taxon>Acidobacteriaceae</taxon>
        <taxon>Acidipila</taxon>
    </lineage>
</organism>
<reference evidence="11 12" key="1">
    <citation type="submission" date="2019-03" db="EMBL/GenBank/DDBJ databases">
        <title>Genomic Encyclopedia of Type Strains, Phase IV (KMG-IV): sequencing the most valuable type-strain genomes for metagenomic binning, comparative biology and taxonomic classification.</title>
        <authorList>
            <person name="Goeker M."/>
        </authorList>
    </citation>
    <scope>NUCLEOTIDE SEQUENCE [LARGE SCALE GENOMIC DNA]</scope>
    <source>
        <strain evidence="11 12">DSM 103428</strain>
    </source>
</reference>
<comment type="subunit">
    <text evidence="8">Part of the 50S ribosomal subunit.</text>
</comment>
<dbReference type="SUPFAM" id="SSF50104">
    <property type="entry name" value="Translation proteins SH3-like domain"/>
    <property type="match status" value="1"/>
</dbReference>
<evidence type="ECO:0000256" key="7">
    <source>
        <dbReference type="ARBA" id="ARBA00058688"/>
    </source>
</evidence>
<dbReference type="NCBIfam" id="TIGR01079">
    <property type="entry name" value="rplX_bact"/>
    <property type="match status" value="1"/>
</dbReference>
<dbReference type="GO" id="GO:1990904">
    <property type="term" value="C:ribonucleoprotein complex"/>
    <property type="evidence" value="ECO:0007669"/>
    <property type="project" value="UniProtKB-KW"/>
</dbReference>
<evidence type="ECO:0000313" key="11">
    <source>
        <dbReference type="EMBL" id="TCK74394.1"/>
    </source>
</evidence>
<comment type="similarity">
    <text evidence="1 8 9">Belongs to the universal ribosomal protein uL24 family.</text>
</comment>
<keyword evidence="3 8" id="KW-0694">RNA-binding</keyword>
<dbReference type="Pfam" id="PF17136">
    <property type="entry name" value="ribosomal_L24"/>
    <property type="match status" value="1"/>
</dbReference>
<evidence type="ECO:0000256" key="5">
    <source>
        <dbReference type="ARBA" id="ARBA00023274"/>
    </source>
</evidence>
<evidence type="ECO:0000256" key="4">
    <source>
        <dbReference type="ARBA" id="ARBA00022980"/>
    </source>
</evidence>
<dbReference type="AlphaFoldDB" id="A0A4R1L829"/>
<dbReference type="EMBL" id="SMGK01000002">
    <property type="protein sequence ID" value="TCK74394.1"/>
    <property type="molecule type" value="Genomic_DNA"/>
</dbReference>
<protein>
    <recommendedName>
        <fullName evidence="6 8">Large ribosomal subunit protein uL24</fullName>
    </recommendedName>
</protein>
<dbReference type="CDD" id="cd06089">
    <property type="entry name" value="KOW_RPL26"/>
    <property type="match status" value="1"/>
</dbReference>
<dbReference type="InterPro" id="IPR005824">
    <property type="entry name" value="KOW"/>
</dbReference>
<dbReference type="PROSITE" id="PS01108">
    <property type="entry name" value="RIBOSOMAL_L24"/>
    <property type="match status" value="1"/>
</dbReference>
<proteinExistence type="inferred from homology"/>
<dbReference type="InterPro" id="IPR003256">
    <property type="entry name" value="Ribosomal_uL24"/>
</dbReference>
<evidence type="ECO:0000256" key="9">
    <source>
        <dbReference type="RuleBase" id="RU003477"/>
    </source>
</evidence>